<dbReference type="PROSITE" id="PS50850">
    <property type="entry name" value="MFS"/>
    <property type="match status" value="1"/>
</dbReference>
<dbReference type="SUPFAM" id="SSF103473">
    <property type="entry name" value="MFS general substrate transporter"/>
    <property type="match status" value="1"/>
</dbReference>
<dbReference type="AlphaFoldDB" id="A0AAE4NLS8"/>
<name>A0AAE4NLS8_9LACT</name>
<evidence type="ECO:0000256" key="6">
    <source>
        <dbReference type="SAM" id="Phobius"/>
    </source>
</evidence>
<reference evidence="8" key="1">
    <citation type="submission" date="2023-10" db="EMBL/GenBank/DDBJ databases">
        <title>Production of high quality cheese from raw caw milk (raw cheese).</title>
        <authorList>
            <person name="Samouris G."/>
        </authorList>
    </citation>
    <scope>NUCLEOTIDE SEQUENCE</scope>
    <source>
        <strain evidence="8">M17-3</strain>
    </source>
</reference>
<evidence type="ECO:0000256" key="1">
    <source>
        <dbReference type="ARBA" id="ARBA00004651"/>
    </source>
</evidence>
<dbReference type="InterPro" id="IPR020846">
    <property type="entry name" value="MFS_dom"/>
</dbReference>
<feature type="transmembrane region" description="Helical" evidence="6">
    <location>
        <begin position="238"/>
        <end position="258"/>
    </location>
</feature>
<organism evidence="8 9">
    <name type="scientific">Lactococcus lactis</name>
    <dbReference type="NCBI Taxonomy" id="1358"/>
    <lineage>
        <taxon>Bacteria</taxon>
        <taxon>Bacillati</taxon>
        <taxon>Bacillota</taxon>
        <taxon>Bacilli</taxon>
        <taxon>Lactobacillales</taxon>
        <taxon>Streptococcaceae</taxon>
        <taxon>Lactococcus</taxon>
    </lineage>
</organism>
<keyword evidence="2" id="KW-0813">Transport</keyword>
<evidence type="ECO:0000256" key="2">
    <source>
        <dbReference type="ARBA" id="ARBA00022448"/>
    </source>
</evidence>
<feature type="transmembrane region" description="Helical" evidence="6">
    <location>
        <begin position="150"/>
        <end position="170"/>
    </location>
</feature>
<protein>
    <submittedName>
        <fullName evidence="8">MFS transporter</fullName>
    </submittedName>
</protein>
<evidence type="ECO:0000256" key="4">
    <source>
        <dbReference type="ARBA" id="ARBA00022989"/>
    </source>
</evidence>
<gene>
    <name evidence="8" type="ORF">RZO31_00125</name>
</gene>
<dbReference type="InterPro" id="IPR053160">
    <property type="entry name" value="MFS_DHA3_Transporter"/>
</dbReference>
<feature type="transmembrane region" description="Helical" evidence="6">
    <location>
        <begin position="207"/>
        <end position="226"/>
    </location>
</feature>
<feature type="transmembrane region" description="Helical" evidence="6">
    <location>
        <begin position="5"/>
        <end position="23"/>
    </location>
</feature>
<proteinExistence type="predicted"/>
<evidence type="ECO:0000259" key="7">
    <source>
        <dbReference type="PROSITE" id="PS50850"/>
    </source>
</evidence>
<feature type="domain" description="Major facilitator superfamily (MFS) profile" evidence="7">
    <location>
        <begin position="1"/>
        <end position="383"/>
    </location>
</feature>
<dbReference type="Gene3D" id="1.20.1250.20">
    <property type="entry name" value="MFS general substrate transporter like domains"/>
    <property type="match status" value="1"/>
</dbReference>
<dbReference type="EMBL" id="JAWHVL010000001">
    <property type="protein sequence ID" value="MDV2631287.1"/>
    <property type="molecule type" value="Genomic_DNA"/>
</dbReference>
<evidence type="ECO:0000313" key="8">
    <source>
        <dbReference type="EMBL" id="MDV2631287.1"/>
    </source>
</evidence>
<feature type="transmembrane region" description="Helical" evidence="6">
    <location>
        <begin position="125"/>
        <end position="144"/>
    </location>
</feature>
<dbReference type="RefSeq" id="WP_072285280.1">
    <property type="nucleotide sequence ID" value="NZ_JAWHVL010000001.1"/>
</dbReference>
<feature type="transmembrane region" description="Helical" evidence="6">
    <location>
        <begin position="270"/>
        <end position="288"/>
    </location>
</feature>
<dbReference type="PANTHER" id="PTHR23530">
    <property type="entry name" value="TRANSPORT PROTEIN-RELATED"/>
    <property type="match status" value="1"/>
</dbReference>
<comment type="subcellular location">
    <subcellularLocation>
        <location evidence="1">Cell membrane</location>
        <topology evidence="1">Multi-pass membrane protein</topology>
    </subcellularLocation>
</comment>
<evidence type="ECO:0000313" key="9">
    <source>
        <dbReference type="Proteomes" id="UP001186047"/>
    </source>
</evidence>
<keyword evidence="3 6" id="KW-0812">Transmembrane</keyword>
<comment type="caution">
    <text evidence="8">The sequence shown here is derived from an EMBL/GenBank/DDBJ whole genome shotgun (WGS) entry which is preliminary data.</text>
</comment>
<dbReference type="Pfam" id="PF07690">
    <property type="entry name" value="MFS_1"/>
    <property type="match status" value="1"/>
</dbReference>
<evidence type="ECO:0000256" key="3">
    <source>
        <dbReference type="ARBA" id="ARBA00022692"/>
    </source>
</evidence>
<dbReference type="GO" id="GO:0005886">
    <property type="term" value="C:plasma membrane"/>
    <property type="evidence" value="ECO:0007669"/>
    <property type="project" value="UniProtKB-SubCell"/>
</dbReference>
<accession>A0AAE4NLS8</accession>
<sequence length="389" mass="42981">MKRIMAYNGFSNIMLELVVWMIYLKSFGWSMAEIAILEGSFTLFSALFELPSGMIADKIGLKPSLQIGEAICMLYLVSYFFPSQHMIVFIGFIAFALGLSLISGTDVSMLYDSIEVQNKGKALKYIGYFNAIAILSVALGNLLGGFLAHYSWTFLFVMAFLLRLFALIIISTVQIEDSIEDENVVPFENGHLALFFHFLRTNKSFKYLLVTSAVSTAAITFSYQYGPIIFESNGISTQGISLVFGLISLLGAFFAFLPEKLTKFLSASQIVIFSLVLAIMCLIGMSIFRNEQVALVILLVIPNILYESWAVVLETSIQEVVLEKIRATLVSFVNLVNAAVLTVCSVIISLSSTSFSTLNIVSALSVFLLVIALMSYLLLGINNKKKEII</sequence>
<keyword evidence="5 6" id="KW-0472">Membrane</keyword>
<dbReference type="InterPro" id="IPR036259">
    <property type="entry name" value="MFS_trans_sf"/>
</dbReference>
<dbReference type="InterPro" id="IPR011701">
    <property type="entry name" value="MFS"/>
</dbReference>
<dbReference type="PANTHER" id="PTHR23530:SF1">
    <property type="entry name" value="PERMEASE, MAJOR FACILITATOR SUPERFAMILY-RELATED"/>
    <property type="match status" value="1"/>
</dbReference>
<dbReference type="GO" id="GO:0022857">
    <property type="term" value="F:transmembrane transporter activity"/>
    <property type="evidence" value="ECO:0007669"/>
    <property type="project" value="InterPro"/>
</dbReference>
<keyword evidence="4 6" id="KW-1133">Transmembrane helix</keyword>
<dbReference type="Proteomes" id="UP001186047">
    <property type="component" value="Unassembled WGS sequence"/>
</dbReference>
<feature type="transmembrane region" description="Helical" evidence="6">
    <location>
        <begin position="87"/>
        <end position="104"/>
    </location>
</feature>
<feature type="transmembrane region" description="Helical" evidence="6">
    <location>
        <begin position="325"/>
        <end position="348"/>
    </location>
</feature>
<feature type="transmembrane region" description="Helical" evidence="6">
    <location>
        <begin position="294"/>
        <end position="313"/>
    </location>
</feature>
<feature type="transmembrane region" description="Helical" evidence="6">
    <location>
        <begin position="360"/>
        <end position="379"/>
    </location>
</feature>
<evidence type="ECO:0000256" key="5">
    <source>
        <dbReference type="ARBA" id="ARBA00023136"/>
    </source>
</evidence>